<dbReference type="PROSITE" id="PS51186">
    <property type="entry name" value="GNAT"/>
    <property type="match status" value="1"/>
</dbReference>
<dbReference type="Gene3D" id="3.90.1210.10">
    <property type="entry name" value="Antifreeze-like/N-acetylneuraminic acid synthase C-terminal domain"/>
    <property type="match status" value="1"/>
</dbReference>
<dbReference type="InterPro" id="IPR020030">
    <property type="entry name" value="Pseudaminic_synth_PseI"/>
</dbReference>
<dbReference type="InterPro" id="IPR006190">
    <property type="entry name" value="SAF_AFP_Neu5Ac"/>
</dbReference>
<dbReference type="Proteomes" id="UP000324896">
    <property type="component" value="Unassembled WGS sequence"/>
</dbReference>
<sequence length="508" mass="58214">MYNNIFLRKATYEDMDLIFKWANDSAVRNNAFNQEKIEYQEHKKWFKSRLEDKNTLIYILTKNNKDVGQIRVDIDNKVGEIDFSIAKSERGNGFGTVLLELLIDKINNNSFDIYKLIGKVKKKNMASKKVFIKADFNKIKKENKNYDIFYYKIKEGYNMNEQIKLTSDRTIGKNKPAYIIAEMSANHAGSKDRALEIIHAAKKAGADCVKVQTYTPDTMTIYSEKKWFQIDKGTWKGENLHNLYQKAYTPWEWQEDLKKEAEKIGIDFFSTPYENTAVDFLEDLGVEFYKVASFSITNLPFLKYLAQKAKPIIMSTGMATLAEIDEAVRTIREAGNDQLALLNCSSAYPSIADDMNLKNIKNLEETFGVPVGLSDHSLGSVAAVTSVAMGAKIIEKHFCMSREIENPDASFSMEPDEFKKMVDDIRAAEKAIGKIDYSISEKEKNSRLFRRSIFAVEDIKAGEELTEENIRVIRPGYGLKPKNWEKVLHKKALKDIEEGTPLNWDLIK</sequence>
<proteinExistence type="predicted"/>
<dbReference type="Gene3D" id="3.40.630.30">
    <property type="match status" value="1"/>
</dbReference>
<evidence type="ECO:0000313" key="4">
    <source>
        <dbReference type="Proteomes" id="UP000324896"/>
    </source>
</evidence>
<dbReference type="Pfam" id="PF03102">
    <property type="entry name" value="NeuB"/>
    <property type="match status" value="1"/>
</dbReference>
<dbReference type="CDD" id="cd11615">
    <property type="entry name" value="SAF_NeuB_like"/>
    <property type="match status" value="1"/>
</dbReference>
<dbReference type="Gene3D" id="3.20.20.70">
    <property type="entry name" value="Aldolase class I"/>
    <property type="match status" value="1"/>
</dbReference>
<evidence type="ECO:0000259" key="2">
    <source>
        <dbReference type="PROSITE" id="PS51186"/>
    </source>
</evidence>
<dbReference type="InterPro" id="IPR051690">
    <property type="entry name" value="PseI-like"/>
</dbReference>
<organism evidence="3 4">
    <name type="scientific">Halanaerobium congolense</name>
    <dbReference type="NCBI Taxonomy" id="54121"/>
    <lineage>
        <taxon>Bacteria</taxon>
        <taxon>Bacillati</taxon>
        <taxon>Bacillota</taxon>
        <taxon>Clostridia</taxon>
        <taxon>Halanaerobiales</taxon>
        <taxon>Halanaerobiaceae</taxon>
        <taxon>Halanaerobium</taxon>
    </lineage>
</organism>
<dbReference type="PANTHER" id="PTHR42966">
    <property type="entry name" value="N-ACETYLNEURAMINATE SYNTHASE"/>
    <property type="match status" value="1"/>
</dbReference>
<dbReference type="InterPro" id="IPR016181">
    <property type="entry name" value="Acyl_CoA_acyltransferase"/>
</dbReference>
<dbReference type="SUPFAM" id="SSF51569">
    <property type="entry name" value="Aldolase"/>
    <property type="match status" value="1"/>
</dbReference>
<dbReference type="InterPro" id="IPR000182">
    <property type="entry name" value="GNAT_dom"/>
</dbReference>
<dbReference type="PANTHER" id="PTHR42966:SF2">
    <property type="entry name" value="PSEUDAMINIC ACID SYNTHASE"/>
    <property type="match status" value="1"/>
</dbReference>
<evidence type="ECO:0000313" key="3">
    <source>
        <dbReference type="EMBL" id="SDC92470.1"/>
    </source>
</evidence>
<protein>
    <submittedName>
        <fullName evidence="3">Pseudaminic acid synthase</fullName>
    </submittedName>
</protein>
<dbReference type="SMART" id="SM00858">
    <property type="entry name" value="SAF"/>
    <property type="match status" value="1"/>
</dbReference>
<dbReference type="GO" id="GO:0047444">
    <property type="term" value="F:N-acylneuraminate-9-phosphate synthase activity"/>
    <property type="evidence" value="ECO:0007669"/>
    <property type="project" value="TreeGrafter"/>
</dbReference>
<accession>A0A1G6QJ16</accession>
<dbReference type="PROSITE" id="PS50844">
    <property type="entry name" value="AFP_LIKE"/>
    <property type="match status" value="1"/>
</dbReference>
<gene>
    <name evidence="3" type="ORF">SAMN04488597_11851</name>
</gene>
<name>A0A1G6QJ16_9FIRM</name>
<feature type="domain" description="N-acetyltransferase" evidence="2">
    <location>
        <begin position="5"/>
        <end position="157"/>
    </location>
</feature>
<dbReference type="EMBL" id="FMYT01000018">
    <property type="protein sequence ID" value="SDC92470.1"/>
    <property type="molecule type" value="Genomic_DNA"/>
</dbReference>
<dbReference type="GO" id="GO:0016051">
    <property type="term" value="P:carbohydrate biosynthetic process"/>
    <property type="evidence" value="ECO:0007669"/>
    <property type="project" value="InterPro"/>
</dbReference>
<dbReference type="GO" id="GO:0016747">
    <property type="term" value="F:acyltransferase activity, transferring groups other than amino-acyl groups"/>
    <property type="evidence" value="ECO:0007669"/>
    <property type="project" value="InterPro"/>
</dbReference>
<dbReference type="InterPro" id="IPR013132">
    <property type="entry name" value="PseI/NeuA/B-like_N"/>
</dbReference>
<dbReference type="AlphaFoldDB" id="A0A1G6QJ16"/>
<dbReference type="NCBIfam" id="TIGR03586">
    <property type="entry name" value="PseI"/>
    <property type="match status" value="1"/>
</dbReference>
<dbReference type="InterPro" id="IPR036732">
    <property type="entry name" value="AFP_Neu5c_C_sf"/>
</dbReference>
<dbReference type="Pfam" id="PF08666">
    <property type="entry name" value="SAF"/>
    <property type="match status" value="1"/>
</dbReference>
<dbReference type="InterPro" id="IPR057736">
    <property type="entry name" value="SAF_PseI/NeuA/NeuB"/>
</dbReference>
<evidence type="ECO:0000259" key="1">
    <source>
        <dbReference type="PROSITE" id="PS50844"/>
    </source>
</evidence>
<dbReference type="InterPro" id="IPR013785">
    <property type="entry name" value="Aldolase_TIM"/>
</dbReference>
<feature type="domain" description="AFP-like" evidence="1">
    <location>
        <begin position="452"/>
        <end position="508"/>
    </location>
</feature>
<dbReference type="SUPFAM" id="SSF55729">
    <property type="entry name" value="Acyl-CoA N-acyltransferases (Nat)"/>
    <property type="match status" value="1"/>
</dbReference>
<dbReference type="InterPro" id="IPR013974">
    <property type="entry name" value="SAF"/>
</dbReference>
<dbReference type="SUPFAM" id="SSF51269">
    <property type="entry name" value="AFP III-like domain"/>
    <property type="match status" value="1"/>
</dbReference>
<dbReference type="Pfam" id="PF13302">
    <property type="entry name" value="Acetyltransf_3"/>
    <property type="match status" value="1"/>
</dbReference>
<reference evidence="3 4" key="1">
    <citation type="submission" date="2016-10" db="EMBL/GenBank/DDBJ databases">
        <authorList>
            <person name="Varghese N."/>
            <person name="Submissions S."/>
        </authorList>
    </citation>
    <scope>NUCLEOTIDE SEQUENCE [LARGE SCALE GENOMIC DNA]</scope>
    <source>
        <strain evidence="3 4">WG10</strain>
    </source>
</reference>